<name>A0A918GA26_9PSEU</name>
<evidence type="ECO:0000313" key="2">
    <source>
        <dbReference type="Proteomes" id="UP000660680"/>
    </source>
</evidence>
<keyword evidence="2" id="KW-1185">Reference proteome</keyword>
<dbReference type="Proteomes" id="UP000660680">
    <property type="component" value="Unassembled WGS sequence"/>
</dbReference>
<organism evidence="1 2">
    <name type="scientific">Actinokineospora fastidiosa</name>
    <dbReference type="NCBI Taxonomy" id="1816"/>
    <lineage>
        <taxon>Bacteria</taxon>
        <taxon>Bacillati</taxon>
        <taxon>Actinomycetota</taxon>
        <taxon>Actinomycetes</taxon>
        <taxon>Pseudonocardiales</taxon>
        <taxon>Pseudonocardiaceae</taxon>
        <taxon>Actinokineospora</taxon>
    </lineage>
</organism>
<dbReference type="EMBL" id="BMRB01000001">
    <property type="protein sequence ID" value="GGS25440.1"/>
    <property type="molecule type" value="Genomic_DNA"/>
</dbReference>
<reference evidence="1" key="2">
    <citation type="submission" date="2020-09" db="EMBL/GenBank/DDBJ databases">
        <authorList>
            <person name="Sun Q."/>
            <person name="Ohkuma M."/>
        </authorList>
    </citation>
    <scope>NUCLEOTIDE SEQUENCE</scope>
    <source>
        <strain evidence="1">JCM 3276</strain>
    </source>
</reference>
<evidence type="ECO:0008006" key="3">
    <source>
        <dbReference type="Google" id="ProtNLM"/>
    </source>
</evidence>
<dbReference type="RefSeq" id="WP_189209782.1">
    <property type="nucleotide sequence ID" value="NZ_BMRB01000001.1"/>
</dbReference>
<dbReference type="InterPro" id="IPR022536">
    <property type="entry name" value="EspC"/>
</dbReference>
<dbReference type="AlphaFoldDB" id="A0A918GA26"/>
<reference evidence="1" key="1">
    <citation type="journal article" date="2014" name="Int. J. Syst. Evol. Microbiol.">
        <title>Complete genome sequence of Corynebacterium casei LMG S-19264T (=DSM 44701T), isolated from a smear-ripened cheese.</title>
        <authorList>
            <consortium name="US DOE Joint Genome Institute (JGI-PGF)"/>
            <person name="Walter F."/>
            <person name="Albersmeier A."/>
            <person name="Kalinowski J."/>
            <person name="Ruckert C."/>
        </authorList>
    </citation>
    <scope>NUCLEOTIDE SEQUENCE</scope>
    <source>
        <strain evidence="1">JCM 3276</strain>
    </source>
</reference>
<comment type="caution">
    <text evidence="1">The sequence shown here is derived from an EMBL/GenBank/DDBJ whole genome shotgun (WGS) entry which is preliminary data.</text>
</comment>
<protein>
    <recommendedName>
        <fullName evidence="3">Excreted virulence factor EspC (Type VII ESX diderm)</fullName>
    </recommendedName>
</protein>
<dbReference type="Pfam" id="PF10824">
    <property type="entry name" value="T7SS_ESX_EspC"/>
    <property type="match status" value="1"/>
</dbReference>
<dbReference type="GO" id="GO:0009306">
    <property type="term" value="P:protein secretion"/>
    <property type="evidence" value="ECO:0007669"/>
    <property type="project" value="InterPro"/>
</dbReference>
<proteinExistence type="predicted"/>
<sequence>MPDGYDVHTDAMRAHAGRLDGISGRLATAQDAASQVSLNGTDAYGILCSPILTPLIGAIEVLGMGAIAATQGAVGATAGGVRAMADSYDFAEQAAKDMFDAIDDLLGN</sequence>
<accession>A0A918GA26</accession>
<evidence type="ECO:0000313" key="1">
    <source>
        <dbReference type="EMBL" id="GGS25440.1"/>
    </source>
</evidence>
<gene>
    <name evidence="1" type="ORF">GCM10010171_18450</name>
</gene>